<dbReference type="Proteomes" id="UP000186132">
    <property type="component" value="Unassembled WGS sequence"/>
</dbReference>
<protein>
    <submittedName>
        <fullName evidence="3">Glycosyltransferase involved in cell wall bisynthesis</fullName>
    </submittedName>
</protein>
<dbReference type="Gene3D" id="3.40.50.2000">
    <property type="entry name" value="Glycogen Phosphorylase B"/>
    <property type="match status" value="2"/>
</dbReference>
<dbReference type="SUPFAM" id="SSF53756">
    <property type="entry name" value="UDP-Glycosyltransferase/glycogen phosphorylase"/>
    <property type="match status" value="1"/>
</dbReference>
<proteinExistence type="predicted"/>
<name>A0A1M5IK43_9ACTN</name>
<evidence type="ECO:0000256" key="1">
    <source>
        <dbReference type="ARBA" id="ARBA00022679"/>
    </source>
</evidence>
<evidence type="ECO:0000313" key="3">
    <source>
        <dbReference type="EMBL" id="SHG28708.1"/>
    </source>
</evidence>
<feature type="domain" description="Glycosyl transferase family 1" evidence="2">
    <location>
        <begin position="188"/>
        <end position="339"/>
    </location>
</feature>
<dbReference type="Pfam" id="PF00534">
    <property type="entry name" value="Glycos_transf_1"/>
    <property type="match status" value="1"/>
</dbReference>
<organism evidence="3 4">
    <name type="scientific">Jatrophihabitans endophyticus</name>
    <dbReference type="NCBI Taxonomy" id="1206085"/>
    <lineage>
        <taxon>Bacteria</taxon>
        <taxon>Bacillati</taxon>
        <taxon>Actinomycetota</taxon>
        <taxon>Actinomycetes</taxon>
        <taxon>Jatrophihabitantales</taxon>
        <taxon>Jatrophihabitantaceae</taxon>
        <taxon>Jatrophihabitans</taxon>
    </lineage>
</organism>
<dbReference type="InterPro" id="IPR001296">
    <property type="entry name" value="Glyco_trans_1"/>
</dbReference>
<dbReference type="GO" id="GO:0009103">
    <property type="term" value="P:lipopolysaccharide biosynthetic process"/>
    <property type="evidence" value="ECO:0007669"/>
    <property type="project" value="TreeGrafter"/>
</dbReference>
<dbReference type="PANTHER" id="PTHR46401">
    <property type="entry name" value="GLYCOSYLTRANSFERASE WBBK-RELATED"/>
    <property type="match status" value="1"/>
</dbReference>
<reference evidence="3 4" key="1">
    <citation type="submission" date="2016-11" db="EMBL/GenBank/DDBJ databases">
        <authorList>
            <person name="Jaros S."/>
            <person name="Januszkiewicz K."/>
            <person name="Wedrychowicz H."/>
        </authorList>
    </citation>
    <scope>NUCLEOTIDE SEQUENCE [LARGE SCALE GENOMIC DNA]</scope>
    <source>
        <strain evidence="3 4">DSM 45627</strain>
    </source>
</reference>
<dbReference type="EMBL" id="FQVU01000002">
    <property type="protein sequence ID" value="SHG28708.1"/>
    <property type="molecule type" value="Genomic_DNA"/>
</dbReference>
<dbReference type="PANTHER" id="PTHR46401:SF2">
    <property type="entry name" value="GLYCOSYLTRANSFERASE WBBK-RELATED"/>
    <property type="match status" value="1"/>
</dbReference>
<keyword evidence="4" id="KW-1185">Reference proteome</keyword>
<dbReference type="CDD" id="cd03809">
    <property type="entry name" value="GT4_MtfB-like"/>
    <property type="match status" value="1"/>
</dbReference>
<sequence length="369" mass="40390">MRIGVDGRVLVDRYHGIGRVTFELLSILVDDPQLEFVIFVDPGEPAHRFDVSSLRRPNVRFVDFPVPLPSPVQFARWPLVLRREPVDLMLFPYQLGACPVGGPRQLTIVHDCLFEQNQTYAPTHRVAALHRRLTGLLLRRAAVVVPSRATAADVERFYGVRVPADHVVEWGVSPRFAAAPTDPTARPPVTGPYLLHVGARRPHKRVPFLVRVLARLDPSMQLALVGSADDRWPDHTMKVAAELGVADRVHDLSEVTDTELLTLYRHAHAFAYPSVTEGFGLPLLEAMAAGAPVVASDVPVFREIGADAAEFAPLRDAGRWAAAIERVGDPAHRARLVERGAALAREATWTRAAGQLGALLRGVPAGGDT</sequence>
<keyword evidence="1 3" id="KW-0808">Transferase</keyword>
<evidence type="ECO:0000259" key="2">
    <source>
        <dbReference type="Pfam" id="PF00534"/>
    </source>
</evidence>
<evidence type="ECO:0000313" key="4">
    <source>
        <dbReference type="Proteomes" id="UP000186132"/>
    </source>
</evidence>
<dbReference type="STRING" id="1206085.SAMN05443575_1922"/>
<dbReference type="AlphaFoldDB" id="A0A1M5IK43"/>
<dbReference type="GO" id="GO:0016757">
    <property type="term" value="F:glycosyltransferase activity"/>
    <property type="evidence" value="ECO:0007669"/>
    <property type="project" value="InterPro"/>
</dbReference>
<gene>
    <name evidence="3" type="ORF">SAMN05443575_1922</name>
</gene>
<accession>A0A1M5IK43</accession>